<evidence type="ECO:0000313" key="1">
    <source>
        <dbReference type="EMBL" id="CAF1169571.1"/>
    </source>
</evidence>
<dbReference type="AlphaFoldDB" id="A0A815KBE0"/>
<dbReference type="Proteomes" id="UP000663832">
    <property type="component" value="Unassembled WGS sequence"/>
</dbReference>
<organism evidence="2 3">
    <name type="scientific">Adineta steineri</name>
    <dbReference type="NCBI Taxonomy" id="433720"/>
    <lineage>
        <taxon>Eukaryota</taxon>
        <taxon>Metazoa</taxon>
        <taxon>Spiralia</taxon>
        <taxon>Gnathifera</taxon>
        <taxon>Rotifera</taxon>
        <taxon>Eurotatoria</taxon>
        <taxon>Bdelloidea</taxon>
        <taxon>Adinetida</taxon>
        <taxon>Adinetidae</taxon>
        <taxon>Adineta</taxon>
    </lineage>
</organism>
<name>A0A815KBE0_9BILA</name>
<gene>
    <name evidence="1" type="ORF">BJG266_LOCUS25119</name>
    <name evidence="2" type="ORF">QVE165_LOCUS36348</name>
</gene>
<accession>A0A815KBE0</accession>
<dbReference type="EMBL" id="CAJNOI010000188">
    <property type="protein sequence ID" value="CAF1169571.1"/>
    <property type="molecule type" value="Genomic_DNA"/>
</dbReference>
<reference evidence="2" key="1">
    <citation type="submission" date="2021-02" db="EMBL/GenBank/DDBJ databases">
        <authorList>
            <person name="Nowell W R."/>
        </authorList>
    </citation>
    <scope>NUCLEOTIDE SEQUENCE</scope>
</reference>
<dbReference type="EMBL" id="CAJNOM010000364">
    <property type="protein sequence ID" value="CAF1393511.1"/>
    <property type="molecule type" value="Genomic_DNA"/>
</dbReference>
<dbReference type="OrthoDB" id="10505491at2759"/>
<keyword evidence="3" id="KW-1185">Reference proteome</keyword>
<sequence length="77" mass="9358">MINLKELKLYLLIKVYRLNYIDGIQLYNELLCHMNKLNQFTFNIQTRVWRCNTNINLSSDEDIQRSFIGKEIYKQIN</sequence>
<comment type="caution">
    <text evidence="2">The sequence shown here is derived from an EMBL/GenBank/DDBJ whole genome shotgun (WGS) entry which is preliminary data.</text>
</comment>
<protein>
    <submittedName>
        <fullName evidence="2">Uncharacterized protein</fullName>
    </submittedName>
</protein>
<evidence type="ECO:0000313" key="2">
    <source>
        <dbReference type="EMBL" id="CAF1393511.1"/>
    </source>
</evidence>
<dbReference type="Proteomes" id="UP000663877">
    <property type="component" value="Unassembled WGS sequence"/>
</dbReference>
<proteinExistence type="predicted"/>
<evidence type="ECO:0000313" key="3">
    <source>
        <dbReference type="Proteomes" id="UP000663832"/>
    </source>
</evidence>